<sequence>KKFNINIDIKVTDFQKKVLNVVKRIEYGKVKSYGQIAKEIKKPGASRAVGNAIAKNPIPIVIPCHRVVKSDGI</sequence>
<evidence type="ECO:0000256" key="1">
    <source>
        <dbReference type="ARBA" id="ARBA00001286"/>
    </source>
</evidence>
<evidence type="ECO:0000256" key="2">
    <source>
        <dbReference type="ARBA" id="ARBA00008711"/>
    </source>
</evidence>
<dbReference type="GO" id="GO:0003908">
    <property type="term" value="F:methylated-DNA-[protein]-cysteine S-methyltransferase activity"/>
    <property type="evidence" value="ECO:0007669"/>
    <property type="project" value="UniProtKB-EC"/>
</dbReference>
<dbReference type="EMBL" id="BART01000757">
    <property type="protein sequence ID" value="GAG74586.1"/>
    <property type="molecule type" value="Genomic_DNA"/>
</dbReference>
<dbReference type="CDD" id="cd06445">
    <property type="entry name" value="ATase"/>
    <property type="match status" value="1"/>
</dbReference>
<comment type="catalytic activity">
    <reaction evidence="1">
        <text>a 4-O-methyl-thymidine in DNA + L-cysteinyl-[protein] = a thymidine in DNA + S-methyl-L-cysteinyl-[protein]</text>
        <dbReference type="Rhea" id="RHEA:53428"/>
        <dbReference type="Rhea" id="RHEA-COMP:10131"/>
        <dbReference type="Rhea" id="RHEA-COMP:10132"/>
        <dbReference type="Rhea" id="RHEA-COMP:13555"/>
        <dbReference type="Rhea" id="RHEA-COMP:13556"/>
        <dbReference type="ChEBI" id="CHEBI:29950"/>
        <dbReference type="ChEBI" id="CHEBI:82612"/>
        <dbReference type="ChEBI" id="CHEBI:137386"/>
        <dbReference type="ChEBI" id="CHEBI:137387"/>
        <dbReference type="EC" id="2.1.1.63"/>
    </reaction>
</comment>
<dbReference type="NCBIfam" id="TIGR00589">
    <property type="entry name" value="ogt"/>
    <property type="match status" value="1"/>
</dbReference>
<keyword evidence="4" id="KW-0489">Methyltransferase</keyword>
<comment type="caution">
    <text evidence="10">The sequence shown here is derived from an EMBL/GenBank/DDBJ whole genome shotgun (WGS) entry which is preliminary data.</text>
</comment>
<dbReference type="EC" id="2.1.1.63" evidence="3"/>
<dbReference type="GO" id="GO:0032259">
    <property type="term" value="P:methylation"/>
    <property type="evidence" value="ECO:0007669"/>
    <property type="project" value="UniProtKB-KW"/>
</dbReference>
<name>X1BR01_9ZZZZ</name>
<reference evidence="10" key="1">
    <citation type="journal article" date="2014" name="Front. Microbiol.">
        <title>High frequency of phylogenetically diverse reductive dehalogenase-homologous genes in deep subseafloor sedimentary metagenomes.</title>
        <authorList>
            <person name="Kawai M."/>
            <person name="Futagami T."/>
            <person name="Toyoda A."/>
            <person name="Takaki Y."/>
            <person name="Nishi S."/>
            <person name="Hori S."/>
            <person name="Arai W."/>
            <person name="Tsubouchi T."/>
            <person name="Morono Y."/>
            <person name="Uchiyama I."/>
            <person name="Ito T."/>
            <person name="Fujiyama A."/>
            <person name="Inagaki F."/>
            <person name="Takami H."/>
        </authorList>
    </citation>
    <scope>NUCLEOTIDE SEQUENCE</scope>
    <source>
        <strain evidence="10">Expedition CK06-06</strain>
    </source>
</reference>
<evidence type="ECO:0000256" key="6">
    <source>
        <dbReference type="ARBA" id="ARBA00022763"/>
    </source>
</evidence>
<dbReference type="GO" id="GO:0006281">
    <property type="term" value="P:DNA repair"/>
    <property type="evidence" value="ECO:0007669"/>
    <property type="project" value="UniProtKB-KW"/>
</dbReference>
<proteinExistence type="inferred from homology"/>
<keyword evidence="7" id="KW-0234">DNA repair</keyword>
<dbReference type="InterPro" id="IPR036217">
    <property type="entry name" value="MethylDNA_cys_MeTrfase_DNAb"/>
</dbReference>
<dbReference type="SUPFAM" id="SSF46767">
    <property type="entry name" value="Methylated DNA-protein cysteine methyltransferase, C-terminal domain"/>
    <property type="match status" value="1"/>
</dbReference>
<dbReference type="FunFam" id="1.10.10.10:FF:000214">
    <property type="entry name" value="Methylated-DNA--protein-cysteine methyltransferase"/>
    <property type="match status" value="1"/>
</dbReference>
<evidence type="ECO:0000256" key="4">
    <source>
        <dbReference type="ARBA" id="ARBA00022603"/>
    </source>
</evidence>
<evidence type="ECO:0000256" key="7">
    <source>
        <dbReference type="ARBA" id="ARBA00023204"/>
    </source>
</evidence>
<protein>
    <recommendedName>
        <fullName evidence="3">methylated-DNA--[protein]-cysteine S-methyltransferase</fullName>
        <ecNumber evidence="3">2.1.1.63</ecNumber>
    </recommendedName>
</protein>
<gene>
    <name evidence="10" type="ORF">S01H4_03180</name>
</gene>
<comment type="catalytic activity">
    <reaction evidence="8">
        <text>a 6-O-methyl-2'-deoxyguanosine in DNA + L-cysteinyl-[protein] = S-methyl-L-cysteinyl-[protein] + a 2'-deoxyguanosine in DNA</text>
        <dbReference type="Rhea" id="RHEA:24000"/>
        <dbReference type="Rhea" id="RHEA-COMP:10131"/>
        <dbReference type="Rhea" id="RHEA-COMP:10132"/>
        <dbReference type="Rhea" id="RHEA-COMP:11367"/>
        <dbReference type="Rhea" id="RHEA-COMP:11368"/>
        <dbReference type="ChEBI" id="CHEBI:29950"/>
        <dbReference type="ChEBI" id="CHEBI:82612"/>
        <dbReference type="ChEBI" id="CHEBI:85445"/>
        <dbReference type="ChEBI" id="CHEBI:85448"/>
        <dbReference type="EC" id="2.1.1.63"/>
    </reaction>
</comment>
<dbReference type="Pfam" id="PF01035">
    <property type="entry name" value="DNA_binding_1"/>
    <property type="match status" value="1"/>
</dbReference>
<feature type="domain" description="Methylated-DNA-[protein]-cysteine S-methyltransferase DNA binding" evidence="9">
    <location>
        <begin position="13"/>
        <end position="72"/>
    </location>
</feature>
<accession>X1BR01</accession>
<feature type="non-terminal residue" evidence="10">
    <location>
        <position position="1"/>
    </location>
</feature>
<evidence type="ECO:0000313" key="10">
    <source>
        <dbReference type="EMBL" id="GAG74586.1"/>
    </source>
</evidence>
<dbReference type="PANTHER" id="PTHR10815:SF13">
    <property type="entry name" value="METHYLATED-DNA--PROTEIN-CYSTEINE METHYLTRANSFERASE"/>
    <property type="match status" value="1"/>
</dbReference>
<organism evidence="10">
    <name type="scientific">marine sediment metagenome</name>
    <dbReference type="NCBI Taxonomy" id="412755"/>
    <lineage>
        <taxon>unclassified sequences</taxon>
        <taxon>metagenomes</taxon>
        <taxon>ecological metagenomes</taxon>
    </lineage>
</organism>
<dbReference type="InterPro" id="IPR036388">
    <property type="entry name" value="WH-like_DNA-bd_sf"/>
</dbReference>
<comment type="similarity">
    <text evidence="2">Belongs to the MGMT family.</text>
</comment>
<dbReference type="InterPro" id="IPR001497">
    <property type="entry name" value="MethylDNA_cys_MeTrfase_AS"/>
</dbReference>
<dbReference type="AlphaFoldDB" id="X1BR01"/>
<dbReference type="PROSITE" id="PS00374">
    <property type="entry name" value="MGMT"/>
    <property type="match status" value="1"/>
</dbReference>
<evidence type="ECO:0000256" key="3">
    <source>
        <dbReference type="ARBA" id="ARBA00011918"/>
    </source>
</evidence>
<keyword evidence="5" id="KW-0808">Transferase</keyword>
<dbReference type="Gene3D" id="1.10.10.10">
    <property type="entry name" value="Winged helix-like DNA-binding domain superfamily/Winged helix DNA-binding domain"/>
    <property type="match status" value="1"/>
</dbReference>
<evidence type="ECO:0000259" key="9">
    <source>
        <dbReference type="Pfam" id="PF01035"/>
    </source>
</evidence>
<evidence type="ECO:0000256" key="8">
    <source>
        <dbReference type="ARBA" id="ARBA00049348"/>
    </source>
</evidence>
<dbReference type="InterPro" id="IPR014048">
    <property type="entry name" value="MethylDNA_cys_MeTrfase_DNA-bd"/>
</dbReference>
<dbReference type="PANTHER" id="PTHR10815">
    <property type="entry name" value="METHYLATED-DNA--PROTEIN-CYSTEINE METHYLTRANSFERASE"/>
    <property type="match status" value="1"/>
</dbReference>
<evidence type="ECO:0000256" key="5">
    <source>
        <dbReference type="ARBA" id="ARBA00022679"/>
    </source>
</evidence>
<keyword evidence="6" id="KW-0227">DNA damage</keyword>